<dbReference type="Pfam" id="PF00072">
    <property type="entry name" value="Response_reg"/>
    <property type="match status" value="1"/>
</dbReference>
<accession>A0A9X1RE17</accession>
<dbReference type="AlphaFoldDB" id="A0A9X1RE17"/>
<evidence type="ECO:0000313" key="4">
    <source>
        <dbReference type="EMBL" id="MCG2632587.1"/>
    </source>
</evidence>
<dbReference type="PANTHER" id="PTHR44591">
    <property type="entry name" value="STRESS RESPONSE REGULATOR PROTEIN 1"/>
    <property type="match status" value="1"/>
</dbReference>
<dbReference type="SUPFAM" id="SSF52172">
    <property type="entry name" value="CheY-like"/>
    <property type="match status" value="1"/>
</dbReference>
<dbReference type="Gene3D" id="3.40.50.2300">
    <property type="match status" value="1"/>
</dbReference>
<dbReference type="SMART" id="SM00448">
    <property type="entry name" value="REC"/>
    <property type="match status" value="1"/>
</dbReference>
<dbReference type="InterPro" id="IPR050595">
    <property type="entry name" value="Bact_response_regulator"/>
</dbReference>
<dbReference type="GO" id="GO:0000160">
    <property type="term" value="P:phosphorelay signal transduction system"/>
    <property type="evidence" value="ECO:0007669"/>
    <property type="project" value="InterPro"/>
</dbReference>
<dbReference type="CDD" id="cd00156">
    <property type="entry name" value="REC"/>
    <property type="match status" value="1"/>
</dbReference>
<comment type="caution">
    <text evidence="4">The sequence shown here is derived from an EMBL/GenBank/DDBJ whole genome shotgun (WGS) entry which is preliminary data.</text>
</comment>
<evidence type="ECO:0000256" key="2">
    <source>
        <dbReference type="PROSITE-ProRule" id="PRU00169"/>
    </source>
</evidence>
<dbReference type="InterPro" id="IPR011006">
    <property type="entry name" value="CheY-like_superfamily"/>
</dbReference>
<dbReference type="Proteomes" id="UP001139054">
    <property type="component" value="Unassembled WGS sequence"/>
</dbReference>
<keyword evidence="1 2" id="KW-0597">Phosphoprotein</keyword>
<gene>
    <name evidence="4" type="ORF">L6654_38945</name>
</gene>
<protein>
    <submittedName>
        <fullName evidence="4">Response regulator</fullName>
    </submittedName>
</protein>
<name>A0A9X1RE17_9BRAD</name>
<feature type="domain" description="Response regulatory" evidence="3">
    <location>
        <begin position="2"/>
        <end position="113"/>
    </location>
</feature>
<proteinExistence type="predicted"/>
<dbReference type="PANTHER" id="PTHR44591:SF21">
    <property type="entry name" value="TWO-COMPONENT RESPONSE REGULATOR"/>
    <property type="match status" value="1"/>
</dbReference>
<feature type="modified residue" description="4-aspartylphosphate" evidence="2">
    <location>
        <position position="51"/>
    </location>
</feature>
<evidence type="ECO:0000259" key="3">
    <source>
        <dbReference type="PROSITE" id="PS50110"/>
    </source>
</evidence>
<dbReference type="PROSITE" id="PS50110">
    <property type="entry name" value="RESPONSE_REGULATORY"/>
    <property type="match status" value="1"/>
</dbReference>
<sequence length="182" mass="19525">MSILLVEDDPLIREFVVEALRDAGYHVIHASTGEKALAWCNRRIADVLVTDVRLPGKVDGWQIAERYREQCPNLPVIYATGFSPVPPRPVPGSRIVQEPFRPEEIVRIIEKLGQTKGTPPRLSCFAGCCAFTDSAAQIKLSCAGTEASVPSFPDAPAPGANPVLAPAHAPLAPRAGAFIFGS</sequence>
<evidence type="ECO:0000313" key="5">
    <source>
        <dbReference type="Proteomes" id="UP001139054"/>
    </source>
</evidence>
<organism evidence="4 5">
    <name type="scientific">Bradyrhizobium zhengyangense</name>
    <dbReference type="NCBI Taxonomy" id="2911009"/>
    <lineage>
        <taxon>Bacteria</taxon>
        <taxon>Pseudomonadati</taxon>
        <taxon>Pseudomonadota</taxon>
        <taxon>Alphaproteobacteria</taxon>
        <taxon>Hyphomicrobiales</taxon>
        <taxon>Nitrobacteraceae</taxon>
        <taxon>Bradyrhizobium</taxon>
    </lineage>
</organism>
<dbReference type="InterPro" id="IPR001789">
    <property type="entry name" value="Sig_transdc_resp-reg_receiver"/>
</dbReference>
<dbReference type="RefSeq" id="WP_237892003.1">
    <property type="nucleotide sequence ID" value="NZ_JAKLTY010000044.1"/>
</dbReference>
<reference evidence="4" key="1">
    <citation type="submission" date="2022-01" db="EMBL/GenBank/DDBJ databases">
        <title>Genome sequnece data of strain Bradyrhizobium sp. nov.</title>
        <authorList>
            <person name="Zhang J."/>
        </authorList>
    </citation>
    <scope>NUCLEOTIDE SEQUENCE</scope>
    <source>
        <strain evidence="4">WYCCWR 13023</strain>
    </source>
</reference>
<dbReference type="EMBL" id="JAKLTY010000044">
    <property type="protein sequence ID" value="MCG2632587.1"/>
    <property type="molecule type" value="Genomic_DNA"/>
</dbReference>
<evidence type="ECO:0000256" key="1">
    <source>
        <dbReference type="ARBA" id="ARBA00022553"/>
    </source>
</evidence>